<evidence type="ECO:0000313" key="1">
    <source>
        <dbReference type="EMBL" id="GBP94724.1"/>
    </source>
</evidence>
<organism evidence="1 2">
    <name type="scientific">Eumeta variegata</name>
    <name type="common">Bagworm moth</name>
    <name type="synonym">Eumeta japonica</name>
    <dbReference type="NCBI Taxonomy" id="151549"/>
    <lineage>
        <taxon>Eukaryota</taxon>
        <taxon>Metazoa</taxon>
        <taxon>Ecdysozoa</taxon>
        <taxon>Arthropoda</taxon>
        <taxon>Hexapoda</taxon>
        <taxon>Insecta</taxon>
        <taxon>Pterygota</taxon>
        <taxon>Neoptera</taxon>
        <taxon>Endopterygota</taxon>
        <taxon>Lepidoptera</taxon>
        <taxon>Glossata</taxon>
        <taxon>Ditrysia</taxon>
        <taxon>Tineoidea</taxon>
        <taxon>Psychidae</taxon>
        <taxon>Oiketicinae</taxon>
        <taxon>Eumeta</taxon>
    </lineage>
</organism>
<comment type="caution">
    <text evidence="1">The sequence shown here is derived from an EMBL/GenBank/DDBJ whole genome shotgun (WGS) entry which is preliminary data.</text>
</comment>
<protein>
    <submittedName>
        <fullName evidence="1">Uncharacterized protein</fullName>
    </submittedName>
</protein>
<reference evidence="1 2" key="1">
    <citation type="journal article" date="2019" name="Commun. Biol.">
        <title>The bagworm genome reveals a unique fibroin gene that provides high tensile strength.</title>
        <authorList>
            <person name="Kono N."/>
            <person name="Nakamura H."/>
            <person name="Ohtoshi R."/>
            <person name="Tomita M."/>
            <person name="Numata K."/>
            <person name="Arakawa K."/>
        </authorList>
    </citation>
    <scope>NUCLEOTIDE SEQUENCE [LARGE SCALE GENOMIC DNA]</scope>
</reference>
<gene>
    <name evidence="1" type="ORF">EVAR_100434_1</name>
</gene>
<name>A0A4C2A6B1_EUMVA</name>
<accession>A0A4C2A6B1</accession>
<dbReference type="EMBL" id="BGZK01002540">
    <property type="protein sequence ID" value="GBP94724.1"/>
    <property type="molecule type" value="Genomic_DNA"/>
</dbReference>
<sequence>MLWSTWLQHVNVLTRPVQYHTLIECKPEITISVVAFLPVSESRPLPLHHLTISLHQTPPPHQPTLSSIRYPIKNLYSYPKAAYKIAASGATIESRLSLVGADRSQNPKSPADCGAVVRESEVSVQLSRGVVSGAKRDVGQSGWTAEDARRGVGGFCLTFAPLHARRTRHLAL</sequence>
<proteinExistence type="predicted"/>
<dbReference type="Proteomes" id="UP000299102">
    <property type="component" value="Unassembled WGS sequence"/>
</dbReference>
<evidence type="ECO:0000313" key="2">
    <source>
        <dbReference type="Proteomes" id="UP000299102"/>
    </source>
</evidence>
<dbReference type="AlphaFoldDB" id="A0A4C2A6B1"/>
<keyword evidence="2" id="KW-1185">Reference proteome</keyword>